<gene>
    <name evidence="1" type="ORF">Amon02_000449500</name>
</gene>
<proteinExistence type="predicted"/>
<organism evidence="1 2">
    <name type="scientific">Ambrosiozyma monospora</name>
    <name type="common">Yeast</name>
    <name type="synonym">Endomycopsis monosporus</name>
    <dbReference type="NCBI Taxonomy" id="43982"/>
    <lineage>
        <taxon>Eukaryota</taxon>
        <taxon>Fungi</taxon>
        <taxon>Dikarya</taxon>
        <taxon>Ascomycota</taxon>
        <taxon>Saccharomycotina</taxon>
        <taxon>Pichiomycetes</taxon>
        <taxon>Pichiales</taxon>
        <taxon>Pichiaceae</taxon>
        <taxon>Ambrosiozyma</taxon>
    </lineage>
</organism>
<dbReference type="Proteomes" id="UP001165064">
    <property type="component" value="Unassembled WGS sequence"/>
</dbReference>
<protein>
    <submittedName>
        <fullName evidence="1">Unnamed protein product</fullName>
    </submittedName>
</protein>
<accession>A0ACB5T405</accession>
<keyword evidence="2" id="KW-1185">Reference proteome</keyword>
<reference evidence="1" key="1">
    <citation type="submission" date="2023-04" db="EMBL/GenBank/DDBJ databases">
        <title>Ambrosiozyma monospora NBRC 10751.</title>
        <authorList>
            <person name="Ichikawa N."/>
            <person name="Sato H."/>
            <person name="Tonouchi N."/>
        </authorList>
    </citation>
    <scope>NUCLEOTIDE SEQUENCE</scope>
    <source>
        <strain evidence="1">NBRC 10751</strain>
    </source>
</reference>
<name>A0ACB5T405_AMBMO</name>
<evidence type="ECO:0000313" key="2">
    <source>
        <dbReference type="Proteomes" id="UP001165064"/>
    </source>
</evidence>
<dbReference type="EMBL" id="BSXS01003106">
    <property type="protein sequence ID" value="GME80530.1"/>
    <property type="molecule type" value="Genomic_DNA"/>
</dbReference>
<comment type="caution">
    <text evidence="1">The sequence shown here is derived from an EMBL/GenBank/DDBJ whole genome shotgun (WGS) entry which is preliminary data.</text>
</comment>
<sequence>MPPKSRTNKKNKIKQNRKANAQKKVAQEKARRAEELPQLEWNKFIEVTSTLPTEIQDIIMAHCLDFAHLKENYEQFADVIKTMPLKSGVDLHVDCSLNDGWSIQLRLGYIECKENMDETEFKKYIDQIKVLGAHELYVSSDVPSGVWCDLIPYARIFGLDNFESLSASWSKQYADKVTDVTVGAEPE</sequence>
<evidence type="ECO:0000313" key="1">
    <source>
        <dbReference type="EMBL" id="GME80530.1"/>
    </source>
</evidence>